<keyword evidence="8" id="KW-1185">Reference proteome</keyword>
<evidence type="ECO:0000313" key="8">
    <source>
        <dbReference type="Proteomes" id="UP000298324"/>
    </source>
</evidence>
<dbReference type="InterPro" id="IPR039425">
    <property type="entry name" value="RNA_pol_sigma-70-like"/>
</dbReference>
<dbReference type="GO" id="GO:0006352">
    <property type="term" value="P:DNA-templated transcription initiation"/>
    <property type="evidence" value="ECO:0007669"/>
    <property type="project" value="InterPro"/>
</dbReference>
<dbReference type="Proteomes" id="UP000298324">
    <property type="component" value="Unassembled WGS sequence"/>
</dbReference>
<dbReference type="InterPro" id="IPR036388">
    <property type="entry name" value="WH-like_DNA-bd_sf"/>
</dbReference>
<gene>
    <name evidence="7" type="primary">sigW_5</name>
    <name evidence="7" type="ORF">Psch_02537</name>
</gene>
<evidence type="ECO:0000256" key="1">
    <source>
        <dbReference type="ARBA" id="ARBA00010641"/>
    </source>
</evidence>
<organism evidence="7 8">
    <name type="scientific">Pelotomaculum schinkii</name>
    <dbReference type="NCBI Taxonomy" id="78350"/>
    <lineage>
        <taxon>Bacteria</taxon>
        <taxon>Bacillati</taxon>
        <taxon>Bacillota</taxon>
        <taxon>Clostridia</taxon>
        <taxon>Eubacteriales</taxon>
        <taxon>Desulfotomaculaceae</taxon>
        <taxon>Pelotomaculum</taxon>
    </lineage>
</organism>
<dbReference type="PANTHER" id="PTHR43133">
    <property type="entry name" value="RNA POLYMERASE ECF-TYPE SIGMA FACTO"/>
    <property type="match status" value="1"/>
</dbReference>
<dbReference type="InterPro" id="IPR013325">
    <property type="entry name" value="RNA_pol_sigma_r2"/>
</dbReference>
<dbReference type="InterPro" id="IPR013324">
    <property type="entry name" value="RNA_pol_sigma_r3/r4-like"/>
</dbReference>
<accession>A0A4Y7R9N6</accession>
<dbReference type="EMBL" id="QFGA01000002">
    <property type="protein sequence ID" value="TEB05496.1"/>
    <property type="molecule type" value="Genomic_DNA"/>
</dbReference>
<dbReference type="Gene3D" id="1.10.1740.10">
    <property type="match status" value="1"/>
</dbReference>
<dbReference type="CDD" id="cd06171">
    <property type="entry name" value="Sigma70_r4"/>
    <property type="match status" value="1"/>
</dbReference>
<dbReference type="Gene3D" id="1.10.10.10">
    <property type="entry name" value="Winged helix-like DNA-binding domain superfamily/Winged helix DNA-binding domain"/>
    <property type="match status" value="1"/>
</dbReference>
<name>A0A4Y7R9N6_9FIRM</name>
<dbReference type="InterPro" id="IPR007627">
    <property type="entry name" value="RNA_pol_sigma70_r2"/>
</dbReference>
<comment type="caution">
    <text evidence="7">The sequence shown here is derived from an EMBL/GenBank/DDBJ whole genome shotgun (WGS) entry which is preliminary data.</text>
</comment>
<protein>
    <submittedName>
        <fullName evidence="7">ECF RNA polymerase sigma factor SigW</fullName>
    </submittedName>
</protein>
<dbReference type="GO" id="GO:0016987">
    <property type="term" value="F:sigma factor activity"/>
    <property type="evidence" value="ECO:0007669"/>
    <property type="project" value="UniProtKB-KW"/>
</dbReference>
<dbReference type="AlphaFoldDB" id="A0A4Y7R9N6"/>
<reference evidence="7 8" key="1">
    <citation type="journal article" date="2018" name="Environ. Microbiol.">
        <title>Novel energy conservation strategies and behaviour of Pelotomaculum schinkii driving syntrophic propionate catabolism.</title>
        <authorList>
            <person name="Hidalgo-Ahumada C.A.P."/>
            <person name="Nobu M.K."/>
            <person name="Narihiro T."/>
            <person name="Tamaki H."/>
            <person name="Liu W.T."/>
            <person name="Kamagata Y."/>
            <person name="Stams A.J.M."/>
            <person name="Imachi H."/>
            <person name="Sousa D.Z."/>
        </authorList>
    </citation>
    <scope>NUCLEOTIDE SEQUENCE [LARGE SCALE GENOMIC DNA]</scope>
    <source>
        <strain evidence="7 8">HH</strain>
    </source>
</reference>
<dbReference type="SUPFAM" id="SSF88659">
    <property type="entry name" value="Sigma3 and sigma4 domains of RNA polymerase sigma factors"/>
    <property type="match status" value="1"/>
</dbReference>
<evidence type="ECO:0000259" key="5">
    <source>
        <dbReference type="Pfam" id="PF04542"/>
    </source>
</evidence>
<evidence type="ECO:0000313" key="7">
    <source>
        <dbReference type="EMBL" id="TEB05496.1"/>
    </source>
</evidence>
<dbReference type="Pfam" id="PF04542">
    <property type="entry name" value="Sigma70_r2"/>
    <property type="match status" value="1"/>
</dbReference>
<evidence type="ECO:0000259" key="6">
    <source>
        <dbReference type="Pfam" id="PF08281"/>
    </source>
</evidence>
<dbReference type="SUPFAM" id="SSF88946">
    <property type="entry name" value="Sigma2 domain of RNA polymerase sigma factors"/>
    <property type="match status" value="1"/>
</dbReference>
<keyword evidence="2" id="KW-0805">Transcription regulation</keyword>
<keyword evidence="3" id="KW-0731">Sigma factor</keyword>
<dbReference type="InterPro" id="IPR014284">
    <property type="entry name" value="RNA_pol_sigma-70_dom"/>
</dbReference>
<comment type="similarity">
    <text evidence="1">Belongs to the sigma-70 factor family. ECF subfamily.</text>
</comment>
<dbReference type="Pfam" id="PF08281">
    <property type="entry name" value="Sigma70_r4_2"/>
    <property type="match status" value="1"/>
</dbReference>
<dbReference type="PANTHER" id="PTHR43133:SF46">
    <property type="entry name" value="RNA POLYMERASE SIGMA-70 FACTOR ECF SUBFAMILY"/>
    <property type="match status" value="1"/>
</dbReference>
<evidence type="ECO:0000256" key="2">
    <source>
        <dbReference type="ARBA" id="ARBA00023015"/>
    </source>
</evidence>
<sequence length="193" mass="22858">MRFKLFGKNETRHDIAEFIYKNYYKTAYYTAYKYCDDHAMAEEAAQEAIFQAIKNFDQLKDSGKLESWLKAIARNNVLKMLKSMAKRVTYNVIDFEDMQNEPLTIVENEEIIREVRQIIRSLDEPSYAIIVLYYYKRIKIKEISSILNISEGTIKSVLHRSRNKVKKELIKRGFIEGLEERGVDIDEPQKQNR</sequence>
<dbReference type="GO" id="GO:0003677">
    <property type="term" value="F:DNA binding"/>
    <property type="evidence" value="ECO:0007669"/>
    <property type="project" value="InterPro"/>
</dbReference>
<feature type="domain" description="RNA polymerase sigma-70 region 2" evidence="5">
    <location>
        <begin position="19"/>
        <end position="83"/>
    </location>
</feature>
<dbReference type="NCBIfam" id="TIGR02937">
    <property type="entry name" value="sigma70-ECF"/>
    <property type="match status" value="1"/>
</dbReference>
<evidence type="ECO:0000256" key="4">
    <source>
        <dbReference type="ARBA" id="ARBA00023163"/>
    </source>
</evidence>
<evidence type="ECO:0000256" key="3">
    <source>
        <dbReference type="ARBA" id="ARBA00023082"/>
    </source>
</evidence>
<dbReference type="RefSeq" id="WP_190240534.1">
    <property type="nucleotide sequence ID" value="NZ_QFGA01000002.1"/>
</dbReference>
<proteinExistence type="inferred from homology"/>
<dbReference type="InterPro" id="IPR013249">
    <property type="entry name" value="RNA_pol_sigma70_r4_t2"/>
</dbReference>
<keyword evidence="4" id="KW-0804">Transcription</keyword>
<feature type="domain" description="RNA polymerase sigma factor 70 region 4 type 2" evidence="6">
    <location>
        <begin position="113"/>
        <end position="164"/>
    </location>
</feature>